<dbReference type="OrthoDB" id="964065at2"/>
<dbReference type="EMBL" id="QGGO01000014">
    <property type="protein sequence ID" value="PWK25142.1"/>
    <property type="molecule type" value="Genomic_DNA"/>
</dbReference>
<dbReference type="AlphaFoldDB" id="A0A316E6H8"/>
<proteinExistence type="predicted"/>
<name>A0A316E6H8_9BACT</name>
<dbReference type="Proteomes" id="UP000245489">
    <property type="component" value="Unassembled WGS sequence"/>
</dbReference>
<evidence type="ECO:0000313" key="2">
    <source>
        <dbReference type="EMBL" id="PWK25142.1"/>
    </source>
</evidence>
<dbReference type="RefSeq" id="WP_109743491.1">
    <property type="nucleotide sequence ID" value="NZ_QGGO01000014.1"/>
</dbReference>
<feature type="chain" id="PRO_5016233264" description="Lipoprotein" evidence="1">
    <location>
        <begin position="21"/>
        <end position="95"/>
    </location>
</feature>
<sequence>MKTQFKFPKLTLLLATTAFILNYGCKSNSVTPSVDACAANAELVSKAATTFSNSPTKANCEAYLASVNTYLDSCPGLTTAQRADYKAQIAATKCQ</sequence>
<protein>
    <recommendedName>
        <fullName evidence="4">Lipoprotein</fullName>
    </recommendedName>
</protein>
<accession>A0A316E6H8</accession>
<gene>
    <name evidence="2" type="ORF">LV89_02768</name>
</gene>
<evidence type="ECO:0000256" key="1">
    <source>
        <dbReference type="SAM" id="SignalP"/>
    </source>
</evidence>
<evidence type="ECO:0008006" key="4">
    <source>
        <dbReference type="Google" id="ProtNLM"/>
    </source>
</evidence>
<organism evidence="2 3">
    <name type="scientific">Arcicella aurantiaca</name>
    <dbReference type="NCBI Taxonomy" id="591202"/>
    <lineage>
        <taxon>Bacteria</taxon>
        <taxon>Pseudomonadati</taxon>
        <taxon>Bacteroidota</taxon>
        <taxon>Cytophagia</taxon>
        <taxon>Cytophagales</taxon>
        <taxon>Flectobacillaceae</taxon>
        <taxon>Arcicella</taxon>
    </lineage>
</organism>
<reference evidence="2 3" key="1">
    <citation type="submission" date="2018-05" db="EMBL/GenBank/DDBJ databases">
        <title>Genomic Encyclopedia of Archaeal and Bacterial Type Strains, Phase II (KMG-II): from individual species to whole genera.</title>
        <authorList>
            <person name="Goeker M."/>
        </authorList>
    </citation>
    <scope>NUCLEOTIDE SEQUENCE [LARGE SCALE GENOMIC DNA]</scope>
    <source>
        <strain evidence="2 3">DSM 22214</strain>
    </source>
</reference>
<evidence type="ECO:0000313" key="3">
    <source>
        <dbReference type="Proteomes" id="UP000245489"/>
    </source>
</evidence>
<feature type="signal peptide" evidence="1">
    <location>
        <begin position="1"/>
        <end position="20"/>
    </location>
</feature>
<keyword evidence="1" id="KW-0732">Signal</keyword>
<keyword evidence="3" id="KW-1185">Reference proteome</keyword>
<comment type="caution">
    <text evidence="2">The sequence shown here is derived from an EMBL/GenBank/DDBJ whole genome shotgun (WGS) entry which is preliminary data.</text>
</comment>